<evidence type="ECO:0000313" key="1">
    <source>
        <dbReference type="EMBL" id="THG46978.1"/>
    </source>
</evidence>
<evidence type="ECO:0000313" key="2">
    <source>
        <dbReference type="Proteomes" id="UP000305401"/>
    </source>
</evidence>
<protein>
    <submittedName>
        <fullName evidence="1">Uncharacterized protein</fullName>
    </submittedName>
</protein>
<reference evidence="1" key="1">
    <citation type="submission" date="2019-04" db="EMBL/GenBank/DDBJ databases">
        <title>Microbes associate with the intestines of laboratory mice.</title>
        <authorList>
            <person name="Navarre W."/>
            <person name="Wong E."/>
            <person name="Huang K.C."/>
            <person name="Tropini C."/>
            <person name="Ng K."/>
            <person name="Yu B."/>
        </authorList>
    </citation>
    <scope>NUCLEOTIDE SEQUENCE</scope>
    <source>
        <strain evidence="1">NM86_A22</strain>
    </source>
</reference>
<comment type="caution">
    <text evidence="1">The sequence shown here is derived from an EMBL/GenBank/DDBJ whole genome shotgun (WGS) entry which is preliminary data.</text>
</comment>
<accession>A0AC61S4G0</accession>
<keyword evidence="2" id="KW-1185">Reference proteome</keyword>
<proteinExistence type="predicted"/>
<dbReference type="Proteomes" id="UP000305401">
    <property type="component" value="Unassembled WGS sequence"/>
</dbReference>
<sequence>MVINKLACFWGLVAALLLVSCGDDTQFRVEGTVEGLGTRTISMTYVSAGRLEQKSMVAIDGKFSLTGSSKDYTIAELSMSGNRVIARLLVRNGESVKCKLDIKNPAENSVSGNGASERWFKFLREKADTLSMPGEANRLIARYVGQHKDDVVSSALMLTAYDAGNSQLEADSLISVIKPDARPESMVDGYRLLLSMVNSGAVNATVKPFTLISAGDSMERYYPIRHTCTLLAFTGADNGGRDTVINPLRSLRKQLPRGRMHIVEVSSVADSARWRSITVRDSANWTQVWVPAANAYPPFDGLQIPYVPFYVVSDSTGRVLYRGASVADAAGEAAALIKKRNNAD</sequence>
<name>A0AC61S4G0_9BACT</name>
<gene>
    <name evidence="1" type="ORF">E5990_08035</name>
</gene>
<organism evidence="1 2">
    <name type="scientific">Muribaculum caecicola</name>
    <dbReference type="NCBI Taxonomy" id="3038144"/>
    <lineage>
        <taxon>Bacteria</taxon>
        <taxon>Pseudomonadati</taxon>
        <taxon>Bacteroidota</taxon>
        <taxon>Bacteroidia</taxon>
        <taxon>Bacteroidales</taxon>
        <taxon>Muribaculaceae</taxon>
        <taxon>Muribaculum</taxon>
    </lineage>
</organism>
<dbReference type="EMBL" id="SSTG01000102">
    <property type="protein sequence ID" value="THG46978.1"/>
    <property type="molecule type" value="Genomic_DNA"/>
</dbReference>